<reference evidence="3 4" key="1">
    <citation type="journal article" date="2018" name="Mol. Plant">
        <title>The genome of Artemisia annua provides insight into the evolution of Asteraceae family and artemisinin biosynthesis.</title>
        <authorList>
            <person name="Shen Q."/>
            <person name="Zhang L."/>
            <person name="Liao Z."/>
            <person name="Wang S."/>
            <person name="Yan T."/>
            <person name="Shi P."/>
            <person name="Liu M."/>
            <person name="Fu X."/>
            <person name="Pan Q."/>
            <person name="Wang Y."/>
            <person name="Lv Z."/>
            <person name="Lu X."/>
            <person name="Zhang F."/>
            <person name="Jiang W."/>
            <person name="Ma Y."/>
            <person name="Chen M."/>
            <person name="Hao X."/>
            <person name="Li L."/>
            <person name="Tang Y."/>
            <person name="Lv G."/>
            <person name="Zhou Y."/>
            <person name="Sun X."/>
            <person name="Brodelius P.E."/>
            <person name="Rose J.K.C."/>
            <person name="Tang K."/>
        </authorList>
    </citation>
    <scope>NUCLEOTIDE SEQUENCE [LARGE SCALE GENOMIC DNA]</scope>
    <source>
        <strain evidence="4">cv. Huhao1</strain>
        <tissue evidence="3">Leaf</tissue>
    </source>
</reference>
<organism evidence="3 4">
    <name type="scientific">Artemisia annua</name>
    <name type="common">Sweet wormwood</name>
    <dbReference type="NCBI Taxonomy" id="35608"/>
    <lineage>
        <taxon>Eukaryota</taxon>
        <taxon>Viridiplantae</taxon>
        <taxon>Streptophyta</taxon>
        <taxon>Embryophyta</taxon>
        <taxon>Tracheophyta</taxon>
        <taxon>Spermatophyta</taxon>
        <taxon>Magnoliopsida</taxon>
        <taxon>eudicotyledons</taxon>
        <taxon>Gunneridae</taxon>
        <taxon>Pentapetalae</taxon>
        <taxon>asterids</taxon>
        <taxon>campanulids</taxon>
        <taxon>Asterales</taxon>
        <taxon>Asteraceae</taxon>
        <taxon>Asteroideae</taxon>
        <taxon>Anthemideae</taxon>
        <taxon>Artemisiinae</taxon>
        <taxon>Artemisia</taxon>
    </lineage>
</organism>
<dbReference type="Pfam" id="PF12842">
    <property type="entry name" value="DUF3819"/>
    <property type="match status" value="1"/>
</dbReference>
<dbReference type="GO" id="GO:0030015">
    <property type="term" value="C:CCR4-NOT core complex"/>
    <property type="evidence" value="ECO:0007669"/>
    <property type="project" value="InterPro"/>
</dbReference>
<dbReference type="PANTHER" id="PTHR13162:SF8">
    <property type="entry name" value="CCR4-NOT TRANSCRIPTION COMPLEX SUBUNIT 1"/>
    <property type="match status" value="1"/>
</dbReference>
<dbReference type="GO" id="GO:0000932">
    <property type="term" value="C:P-body"/>
    <property type="evidence" value="ECO:0007669"/>
    <property type="project" value="TreeGrafter"/>
</dbReference>
<keyword evidence="4" id="KW-1185">Reference proteome</keyword>
<sequence length="521" mass="58219">MCLKIGVIPFTSKILESCKKSLAYQPPNPWTMAILGLLAEIHAMKNLKANLKFEIKILFKNLNVDLKEVTPSSLLKNRVRIVEGNPDFPSNSSGSYLKQKDKVTSNSTVRSVVNQVKSPVVAAGPSDQAGHTFMPPTAASASYQSHVLHKNADRLHPPTVMLGENEKKASLGSPNQLPPAQRPQVAQFPNVIPLRAPIIPDLENFCLNKFFRRLFSLISSARKTNLISTFFCSVLPTAMKMALEEVISSFVKRSVSLATTTTIELILKDYSTELDDDYIVSASCRMVSRLAGELTYVTSKEPLREKLSTNLRNSLHGLNVANNLIEHAMQPVIHENLKSGCDFIEKAAIDEGQTIVTREITEKLSVRRKHREVFHPRPGDFSFFQHQVLQAQKMKIRIPNTLLAFNSSVSYPACLTMCVFTGFCSITVAKLIPTLECLICLLFIHMKQSDVSLFALSHLAWKIVVQIQESSILCTLYKTFKGEHTSKKSTTQVHNISQQNKSKMPSKFKLHHNANVFCSHM</sequence>
<dbReference type="Gene3D" id="1.25.40.180">
    <property type="match status" value="1"/>
</dbReference>
<name>A0A2U1MJS0_ARTAN</name>
<dbReference type="AlphaFoldDB" id="A0A2U1MJS0"/>
<dbReference type="InterPro" id="IPR024557">
    <property type="entry name" value="CNOT1_dom_4"/>
</dbReference>
<dbReference type="OrthoDB" id="1746517at2759"/>
<dbReference type="Pfam" id="PF16415">
    <property type="entry name" value="CNOT1_CAF1_bind"/>
    <property type="match status" value="1"/>
</dbReference>
<dbReference type="GO" id="GO:0060090">
    <property type="term" value="F:molecular adaptor activity"/>
    <property type="evidence" value="ECO:0007669"/>
    <property type="project" value="TreeGrafter"/>
</dbReference>
<comment type="caution">
    <text evidence="3">The sequence shown here is derived from an EMBL/GenBank/DDBJ whole genome shotgun (WGS) entry which is preliminary data.</text>
</comment>
<accession>A0A2U1MJS0</accession>
<feature type="domain" description="CCR4-NOT transcription complex subunit 1" evidence="1">
    <location>
        <begin position="234"/>
        <end position="371"/>
    </location>
</feature>
<evidence type="ECO:0000259" key="1">
    <source>
        <dbReference type="Pfam" id="PF12842"/>
    </source>
</evidence>
<evidence type="ECO:0000313" key="4">
    <source>
        <dbReference type="Proteomes" id="UP000245207"/>
    </source>
</evidence>
<dbReference type="InterPro" id="IPR040398">
    <property type="entry name" value="Not1"/>
</dbReference>
<dbReference type="GO" id="GO:0017148">
    <property type="term" value="P:negative regulation of translation"/>
    <property type="evidence" value="ECO:0007669"/>
    <property type="project" value="InterPro"/>
</dbReference>
<feature type="domain" description="CCR4-NOT transcription complex subunit 1 CAF1-binding" evidence="2">
    <location>
        <begin position="7"/>
        <end position="80"/>
    </location>
</feature>
<dbReference type="PANTHER" id="PTHR13162">
    <property type="entry name" value="CCR4-NOT TRANSCRIPTION COMPLEX"/>
    <property type="match status" value="1"/>
</dbReference>
<proteinExistence type="predicted"/>
<gene>
    <name evidence="3" type="ORF">CTI12_AA378150</name>
</gene>
<dbReference type="EMBL" id="PKPP01005096">
    <property type="protein sequence ID" value="PWA61468.1"/>
    <property type="molecule type" value="Genomic_DNA"/>
</dbReference>
<dbReference type="GO" id="GO:0000288">
    <property type="term" value="P:nuclear-transcribed mRNA catabolic process, deadenylation-dependent decay"/>
    <property type="evidence" value="ECO:0007669"/>
    <property type="project" value="TreeGrafter"/>
</dbReference>
<protein>
    <submittedName>
        <fullName evidence="3">CCR4-Not complex component, Not1, C-terminal</fullName>
    </submittedName>
</protein>
<evidence type="ECO:0000259" key="2">
    <source>
        <dbReference type="Pfam" id="PF16415"/>
    </source>
</evidence>
<evidence type="ECO:0000313" key="3">
    <source>
        <dbReference type="EMBL" id="PWA61468.1"/>
    </source>
</evidence>
<dbReference type="InterPro" id="IPR032191">
    <property type="entry name" value="CNOT1_CAF1_bind"/>
</dbReference>
<dbReference type="STRING" id="35608.A0A2U1MJS0"/>
<dbReference type="Proteomes" id="UP000245207">
    <property type="component" value="Unassembled WGS sequence"/>
</dbReference>